<proteinExistence type="inferred from homology"/>
<dbReference type="GO" id="GO:0043139">
    <property type="term" value="F:5'-3' DNA helicase activity"/>
    <property type="evidence" value="ECO:0007669"/>
    <property type="project" value="UniProtKB-EC"/>
</dbReference>
<keyword evidence="1" id="KW-0347">Helicase</keyword>
<keyword evidence="5" id="KW-1185">Reference proteome</keyword>
<dbReference type="GO" id="GO:0005524">
    <property type="term" value="F:ATP binding"/>
    <property type="evidence" value="ECO:0007669"/>
    <property type="project" value="UniProtKB-KW"/>
</dbReference>
<evidence type="ECO:0000256" key="1">
    <source>
        <dbReference type="RuleBase" id="RU363044"/>
    </source>
</evidence>
<dbReference type="GO" id="GO:0000723">
    <property type="term" value="P:telomere maintenance"/>
    <property type="evidence" value="ECO:0007669"/>
    <property type="project" value="InterPro"/>
</dbReference>
<dbReference type="GO" id="GO:0016787">
    <property type="term" value="F:hydrolase activity"/>
    <property type="evidence" value="ECO:0007669"/>
    <property type="project" value="UniProtKB-KW"/>
</dbReference>
<keyword evidence="1" id="KW-0227">DNA damage</keyword>
<evidence type="ECO:0000259" key="3">
    <source>
        <dbReference type="Pfam" id="PF14214"/>
    </source>
</evidence>
<dbReference type="GO" id="GO:0006281">
    <property type="term" value="P:DNA repair"/>
    <property type="evidence" value="ECO:0007669"/>
    <property type="project" value="UniProtKB-KW"/>
</dbReference>
<organism evidence="4 5">
    <name type="scientific">Lactuca saligna</name>
    <name type="common">Willowleaf lettuce</name>
    <dbReference type="NCBI Taxonomy" id="75948"/>
    <lineage>
        <taxon>Eukaryota</taxon>
        <taxon>Viridiplantae</taxon>
        <taxon>Streptophyta</taxon>
        <taxon>Embryophyta</taxon>
        <taxon>Tracheophyta</taxon>
        <taxon>Spermatophyta</taxon>
        <taxon>Magnoliopsida</taxon>
        <taxon>eudicotyledons</taxon>
        <taxon>Gunneridae</taxon>
        <taxon>Pentapetalae</taxon>
        <taxon>asterids</taxon>
        <taxon>campanulids</taxon>
        <taxon>Asterales</taxon>
        <taxon>Asteraceae</taxon>
        <taxon>Cichorioideae</taxon>
        <taxon>Cichorieae</taxon>
        <taxon>Lactucinae</taxon>
        <taxon>Lactuca</taxon>
    </lineage>
</organism>
<dbReference type="SUPFAM" id="SSF52540">
    <property type="entry name" value="P-loop containing nucleoside triphosphate hydrolases"/>
    <property type="match status" value="1"/>
</dbReference>
<comment type="similarity">
    <text evidence="1">Belongs to the helicase family.</text>
</comment>
<evidence type="ECO:0000259" key="2">
    <source>
        <dbReference type="Pfam" id="PF05970"/>
    </source>
</evidence>
<dbReference type="PANTHER" id="PTHR10492:SF92">
    <property type="entry name" value="ATP-DEPENDENT DNA HELICASE"/>
    <property type="match status" value="1"/>
</dbReference>
<gene>
    <name evidence="4" type="ORF">LSALG_LOCUS37354</name>
</gene>
<keyword evidence="1" id="KW-0547">Nucleotide-binding</keyword>
<dbReference type="InterPro" id="IPR027417">
    <property type="entry name" value="P-loop_NTPase"/>
</dbReference>
<dbReference type="InterPro" id="IPR010285">
    <property type="entry name" value="DNA_helicase_pif1-like_DEAD"/>
</dbReference>
<dbReference type="AlphaFoldDB" id="A0AA35ZVS5"/>
<dbReference type="GO" id="GO:0006310">
    <property type="term" value="P:DNA recombination"/>
    <property type="evidence" value="ECO:0007669"/>
    <property type="project" value="UniProtKB-KW"/>
</dbReference>
<dbReference type="Proteomes" id="UP001177003">
    <property type="component" value="Chromosome 8"/>
</dbReference>
<keyword evidence="1" id="KW-0234">DNA repair</keyword>
<evidence type="ECO:0000313" key="4">
    <source>
        <dbReference type="EMBL" id="CAI9298597.1"/>
    </source>
</evidence>
<sequence length="865" mass="100318">MGNQVNNRKGKELLQQVILSADILPQVVCCCHCDAVKFHTETSKFCCLEGRIVLFSNELPLVMHDLLTSTSEEARVFRTYIRTYNNHFSFTSFGVTADKNLTRRNKDIPCIDDYRIILKTIPTQDQRVYNKPEVAQVAAMWVEGEENGEHGKRNIEVRTHSNIPKSVEYYYGCYDPLQYPLMFPFGELGCHQHIPKKSANEQTHNRIVTCSAESLISPMGMTNVDDLLHMEESVMTRSSETAKYVSVREYYAYKLQIQTQRLAFYRTQQHELRQEFLQGVVDALASGETNASTIGRRVVLPANFIGGPRNMRRKYIDAMALVQKFGKPDIFLTLTCNPNWPEIRQHMMIQEETQNRADLIVRVFHAKLEQFKKEILKKEIFGKVVAYTYVVEFQKRGLPYAYFLLILSSHYKMYHAEEYDEIVSAEIPDEKSNPHLFRMVLKHMIHGPCGDLNPRNVCMKKRGFCKNLYPKAFCCETTQTNDAYPTYRRRDNGVKVMVRGAELDNRWVVPYNPYLLCRWISPPEAAWRIFRFSLGDIKPTVIHLPLHLEDYQPITFKRKEQLTNIVANSSKRKTMLTEFFVQNNTDKFAQHLNLTYVEYPNHFVWKSDTKIWSPTQTEKSIGRIVLAHPSEGERYYLRILLSKIRCPKSYDSLKICKGIKVATFRESALLHGYLIDDNSQKLCLEEASVYHMPYELRRLFASLLVYTIPSNPRELWLSFESAMLEDFLHCNNYSKKEAKRNTFKQINTYLQSTGRQIHEFDILPDDLSYTDLDDQTEEIIAQQSIIVSDDDLKSIHNLNKKQKIAFDTIIGKVKANKGGAFFIDGPGGTGKPFLYRALLAKIKIRRTYCISNCNIRHCCIITSGR</sequence>
<dbReference type="EC" id="5.6.2.3" evidence="1"/>
<dbReference type="InterPro" id="IPR025476">
    <property type="entry name" value="Helitron_helicase-like"/>
</dbReference>
<dbReference type="EMBL" id="OX465084">
    <property type="protein sequence ID" value="CAI9298597.1"/>
    <property type="molecule type" value="Genomic_DNA"/>
</dbReference>
<protein>
    <recommendedName>
        <fullName evidence="1">ATP-dependent DNA helicase</fullName>
        <ecNumber evidence="1">5.6.2.3</ecNumber>
    </recommendedName>
</protein>
<dbReference type="Pfam" id="PF14214">
    <property type="entry name" value="Helitron_like_N"/>
    <property type="match status" value="1"/>
</dbReference>
<comment type="cofactor">
    <cofactor evidence="1">
        <name>Mg(2+)</name>
        <dbReference type="ChEBI" id="CHEBI:18420"/>
    </cofactor>
</comment>
<reference evidence="4" key="1">
    <citation type="submission" date="2023-04" db="EMBL/GenBank/DDBJ databases">
        <authorList>
            <person name="Vijverberg K."/>
            <person name="Xiong W."/>
            <person name="Schranz E."/>
        </authorList>
    </citation>
    <scope>NUCLEOTIDE SEQUENCE</scope>
</reference>
<keyword evidence="1" id="KW-0233">DNA recombination</keyword>
<dbReference type="PANTHER" id="PTHR10492">
    <property type="match status" value="1"/>
</dbReference>
<accession>A0AA35ZVS5</accession>
<feature type="domain" description="Helitron helicase-like" evidence="3">
    <location>
        <begin position="254"/>
        <end position="404"/>
    </location>
</feature>
<name>A0AA35ZVS5_LACSI</name>
<evidence type="ECO:0000313" key="5">
    <source>
        <dbReference type="Proteomes" id="UP001177003"/>
    </source>
</evidence>
<dbReference type="Pfam" id="PF05970">
    <property type="entry name" value="PIF1"/>
    <property type="match status" value="1"/>
</dbReference>
<keyword evidence="1" id="KW-0067">ATP-binding</keyword>
<keyword evidence="1" id="KW-0378">Hydrolase</keyword>
<comment type="catalytic activity">
    <reaction evidence="1">
        <text>ATP + H2O = ADP + phosphate + H(+)</text>
        <dbReference type="Rhea" id="RHEA:13065"/>
        <dbReference type="ChEBI" id="CHEBI:15377"/>
        <dbReference type="ChEBI" id="CHEBI:15378"/>
        <dbReference type="ChEBI" id="CHEBI:30616"/>
        <dbReference type="ChEBI" id="CHEBI:43474"/>
        <dbReference type="ChEBI" id="CHEBI:456216"/>
        <dbReference type="EC" id="5.6.2.3"/>
    </reaction>
</comment>
<feature type="domain" description="DNA helicase Pif1-like DEAD-box helicase" evidence="2">
    <location>
        <begin position="798"/>
        <end position="848"/>
    </location>
</feature>
<dbReference type="Gene3D" id="3.40.50.300">
    <property type="entry name" value="P-loop containing nucleotide triphosphate hydrolases"/>
    <property type="match status" value="1"/>
</dbReference>